<evidence type="ECO:0000313" key="1">
    <source>
        <dbReference type="EMBL" id="VAW48763.1"/>
    </source>
</evidence>
<accession>A0A3B0W8S9</accession>
<reference evidence="1" key="1">
    <citation type="submission" date="2018-06" db="EMBL/GenBank/DDBJ databases">
        <authorList>
            <person name="Zhirakovskaya E."/>
        </authorList>
    </citation>
    <scope>NUCLEOTIDE SEQUENCE</scope>
</reference>
<feature type="non-terminal residue" evidence="1">
    <location>
        <position position="27"/>
    </location>
</feature>
<dbReference type="EMBL" id="UOFC01000229">
    <property type="protein sequence ID" value="VAW48763.1"/>
    <property type="molecule type" value="Genomic_DNA"/>
</dbReference>
<organism evidence="1">
    <name type="scientific">hydrothermal vent metagenome</name>
    <dbReference type="NCBI Taxonomy" id="652676"/>
    <lineage>
        <taxon>unclassified sequences</taxon>
        <taxon>metagenomes</taxon>
        <taxon>ecological metagenomes</taxon>
    </lineage>
</organism>
<dbReference type="AlphaFoldDB" id="A0A3B0W8S9"/>
<protein>
    <submittedName>
        <fullName evidence="1">Uncharacterized protein</fullName>
    </submittedName>
</protein>
<sequence>MQFEKAYDGWKLNRLTQEDAASLLNVC</sequence>
<proteinExistence type="predicted"/>
<name>A0A3B0W8S9_9ZZZZ</name>
<gene>
    <name evidence="1" type="ORF">MNBD_GAMMA03-290</name>
</gene>